<dbReference type="Pfam" id="PF13018">
    <property type="entry name" value="ESPR"/>
    <property type="match status" value="1"/>
</dbReference>
<dbReference type="RefSeq" id="WP_156642742.1">
    <property type="nucleotide sequence ID" value="NZ_WOXT01000004.1"/>
</dbReference>
<dbReference type="SUPFAM" id="SSF103515">
    <property type="entry name" value="Autotransporter"/>
    <property type="match status" value="1"/>
</dbReference>
<dbReference type="NCBIfam" id="TIGR02601">
    <property type="entry name" value="autotrns_rpt"/>
    <property type="match status" value="5"/>
</dbReference>
<dbReference type="Proteomes" id="UP000479692">
    <property type="component" value="Unassembled WGS sequence"/>
</dbReference>
<feature type="domain" description="Autotransporter" evidence="2">
    <location>
        <begin position="3501"/>
        <end position="3785"/>
    </location>
</feature>
<dbReference type="InterPro" id="IPR036709">
    <property type="entry name" value="Autotransporte_beta_dom_sf"/>
</dbReference>
<accession>A0A7C9HNM2</accession>
<reference evidence="3 4" key="1">
    <citation type="submission" date="2019-12" db="EMBL/GenBank/DDBJ databases">
        <authorList>
            <person name="Xu J."/>
        </authorList>
    </citation>
    <scope>NUCLEOTIDE SEQUENCE [LARGE SCALE GENOMIC DNA]</scope>
    <source>
        <strain evidence="3 4">HX-5-24</strain>
    </source>
</reference>
<dbReference type="SUPFAM" id="SSF51126">
    <property type="entry name" value="Pectin lyase-like"/>
    <property type="match status" value="3"/>
</dbReference>
<sequence length="3785" mass="369765">MNRVFRVIWSRVLGTWVVVSELARSPNASRRTLRRAVLPTLLAIACAQAHATDFYWDGGTVNGGNPAANANGGAGTWNTALTNWDTALTGGTDVAWTNGDHRAIFPSNGTYTITLGTAITAGDLTSNGPTVTLSGNTLTLVGTPVLDVGGNLVIASTLDGTVGFTKTSGGTIDLAGTKTLTGPIDVAAGRLYLSGSAWTGTGPGTVTVRNGANLTLAVAGALGTDTSAARLVLENGSTLSAAAAALFAYDATLTGGTVSIGNNGSWSGTFVLTAPTTLSLNGGTYSGNFADTGANALSVSAVGSGAILTGNNTYSGATTVPSTLRLAGSNALSPNSNVVLVGGAAGTGVIELASNNLAIALGTGAGQLQFTNTGGFRSIGGNRTVTLNGGAGLTWGSGNFVPAGNALFLGTDGASSLTFVNPIDLGAATRTISLGTGTGALHTVMSGVLSGAGGGLTLARQSGNGVLELSGANTYTGTTRVGPLVNLILNNATALPGGQGATGGTSNLAIDGGVVLLRPSAGDFFRGTGTGADQVQWISGGGFGAIGGDRTINLGGAGGTVTWNTANFVPTGSALTLGSALGDSMVTFVNPIALGGATRSLFIDNGTAALDVTLPGAISGAGDLMLDGQGDVRLSGTNSFAGTAFLGANAGASTSDNQDVFVSTIGNGGINGNLGAGSTIALRAHNGSLTYTGAGESTDRAWTIGGRNGATLSILNAGTGAFLLGGALTKDAAGAISTLRFGGTYTGGTNIVDGLISESSGTLNLIFNGVGNDWRLTAANTYSGTTSIQNSTVLEVAHLANGGLASSIGDSSNAATNLVFQNGTAAAPATLRYIGSGDTTDRNFRSPVSAGGTFAIDASGTGALVWTGSLDGSGSSANHMILRGTSTHANTFAGAFTDNNAANAWVADVTKIDAGTWILSGDSNAQALGYAGNTTVNDGLLRIDSAGAVTGGLGTTSNHGASGSTQRSSLVAFGNTAAGASVNGGVLGLTAASGDFLRNLTTASSAFASNAGTAANADDDTYVQGVRWFGSGGFAAFGGTRTVNLGGAGATVTWNTGGFVTTGQRLILGDASADGTLVFANAIALGGATRGFEARDGSADIDGVLSGALSGAGSVQKTGTGTLALGANNTYNGVTAVDTGRLMIGTGGATGTLGNGSVTLGNGATLAFNRNNALTVANTITGANGTLSQIGTGTTTLTAATNTVGTTAVTGGTLAVTNTLVSGALQLGAGTLTVDGTMQAAGATTLAASGIAGTNGRINVNGTLRAAGDLGDGNDTVDVTGTLDTGAGTLALGAGADTLTVHDNANIGNVDGGLGVDTLNTNIATTAHVNALTGFETLLKTGVGVLQVSGASNFDTVNVNNGRLHVQAGGSIVGGASGSLIATVASGARLTVDGAFGCGTGDDTLTVAGTVDGSGTIDQCGGDDTLILRDGGSFALPGATSGGAHNLGDRVVLDNALAVTLGPGLFTGYEFLTKQNTGVATLTGAHSYANGTTILGGTLDVDGSLTTATLDMNNASALNVDGTVGNGAAALALTGDAATQAITVASGATLRANGTLGDGTDTLDVAGTLDTGAGVLALGAGNDGLIVHDGTSIIGGVDAGSGTDTLTANIATTATLGLATGFESLTKTGAGALLLAGPGASTFDSVSVASGLLRIASGASVGAGVGGTLATTVSAGATLQVDGAYGCGTGADTLDIAGALTGSGVIDQCAGDDTLTLRDGATLGLASPVQGGAHATGDRVVLDNASAMTLDGARIAGYEFLRKQGAGIATLTATHAFAGGATLAGGTLVVEDWLATPTLDMTGATTLDIAGTVQVGTSGAIPLALTGDGAAQTITVAAGGTLRANGTLGDGNDRLDIAGTLDTGAGTLALGNGNDTFVVHDNTTLLGTVDAGAGADTLETNIAGTAQLGALNGFEALDKQGAGTLIIAGPGASAFDSVDVSDGTLRVAGSANVGSATMSTQVAAGATLQVDGAFGCGTGINTLRVAGTVTGLGTIDQCGGDDLLELVDGAVLSGANPINGGAQSVADTVRLDIAGTFSLDASDIVGYERLDKTGAGTATLTGAQVYGAVSVGAGGLNVDGSIGAGGISMAANTELAIAAGGRIEGASSAGTVITGSAGTETITVAAGATLVASGNLGDGDDVLDVAGTLDTAGGTMLLGAGDDRVRIHETTVLGAAMVDAGAGNDLLDVNVTSAVTLGATTGFESLGKSGSGTLNVLGANAFTTVEVIGGLLQVANTGSLQASELTVASGATLRVDGTFTGTSGNDTADIAGTVSGAGSLDFGAGDDVVTLVDGANLANVASVTGGAGNDALIASVSSGSVALGASTGFESLQKTGGGLLTIGAGTSEFADVAIAGGTVRVDGTVNGMVGSAFDTTLATGATLEITASGAYGCGTGDDSITLAGTVTGSGRIDQCAGNDTLRIQDGANFAAFTGTIDGGADTLGDTVQLDNANALTFGAGAVINYENLAKTGSGTATLTGTQTYSGSTLLQGGTLAVEGALNTSTLLMGDGTSLTVDGLVQGLGGIATALTGSAGANTITVEAGGTLRANGSLGDGADLLDVIGTLDTLLGAINLGDGDDTLRIHDGSVVGHVDGGAGHDTFGTHIQTSATLGAVNGFEALAKSGAGVLHIDGPGVSDFANVDVLAGTLDIGAAGALQATTGGTLAVSVASGATLHVDGQLLGANGNDTLALGGTLSGAGTVALGAGDDRLVLSDGASLLRPVDGGGQTNGDTVVFDNAVDTTWNLANIVDFERLDKQGAATTTLTGNNAFDATRVLAGTLHIDGTLFTASVALGDDAALSVGGAVSGDGGIATTLTGTAGANAVIVDAGATFVANGDLGAGNDILDIAGTLDTGTGIALGDGDDTFKVYDTTAVIGAGIDAGAGNDMLDVNVGPSFNVPLPGLAGFESLGKSGAGTLHINGASDFLTVHVREGVLDIAASGSVQATTTVIDAGATLQIDGTFTGTTGDDSLVIGGTVVGNGSLWLGDGADHLTVQDGANLAGLATAIDGGAGIDLLETDIATTASLGGVQGFESLLKTGVGILHVDGPAASTFASVNVQAGILNVGAAGAIGGVAATTVAQGATLVVDGALTGTANNDTMVVSGTVRGGGAINLAAGDDTLTLLDGADLSGLTTALDGGAGIDTIDAQVQTGTLALAPTVNFEGLSKTGAGSLMLTGSQAFDNVQVVGGTLDVAEGATLTSGETFVGTGTTLDVHGAFAGTAGDDSFFAAGTVRGAFDFGGGNDTIEFALATLDNATIAGGAGNDRLVFRGMTLDAPLTSTGFERTELLDGSAMTLATSLATTLAIDASSRLNAQVGSRIDGAVENAGQIDVGAHRLAITGNYTGSADSVLDVFVSPANGTSGGLDIAGNVLGTTGVRFTSDGTEASVRELRVIDLSNDTLGDGGGFVAADADAHAQVRLEGTPWMWSFAQDQTDRDWYLRTTQETVVPEIPAVAVLHTIGGLPVRDATQRAFGRLNDARTHDDCRNADQDRDARANATVSADCSGFWMAFSGDQTRVSQGRGYAFSGDTNGVYIGADTQMHGTGERSVRAGWMLGYVDGNHWTDGSVAGVGPVGSGDANIRTYTPMAGFYLGNTWKNDAWLDFMLSAYLHDADVRTDASQDELRGNTLSLSANMGRRFAMGETWTIAPEFEIGADAVHWQDRYEFNGMDLNMADGLLGHARTALRFEREVERKSGTWRPWMLVGVADTISEPTVASSLLRMGTSEVVQRYANHDLGLQATVDFGVSARLRTGATAFASLSYASSLEGTEVERSGAEVGVRWTW</sequence>
<organism evidence="3 4">
    <name type="scientific">Noviluteimonas gilva</name>
    <dbReference type="NCBI Taxonomy" id="2682097"/>
    <lineage>
        <taxon>Bacteria</taxon>
        <taxon>Pseudomonadati</taxon>
        <taxon>Pseudomonadota</taxon>
        <taxon>Gammaproteobacteria</taxon>
        <taxon>Lysobacterales</taxon>
        <taxon>Lysobacteraceae</taxon>
        <taxon>Noviluteimonas</taxon>
    </lineage>
</organism>
<gene>
    <name evidence="3" type="ORF">GN331_13400</name>
</gene>
<keyword evidence="4" id="KW-1185">Reference proteome</keyword>
<dbReference type="InterPro" id="IPR005546">
    <property type="entry name" value="Autotransporte_beta"/>
</dbReference>
<dbReference type="SMART" id="SM00869">
    <property type="entry name" value="Autotransporter"/>
    <property type="match status" value="1"/>
</dbReference>
<proteinExistence type="predicted"/>
<dbReference type="Gene3D" id="2.160.20.160">
    <property type="match status" value="3"/>
</dbReference>
<evidence type="ECO:0000256" key="1">
    <source>
        <dbReference type="ARBA" id="ARBA00022729"/>
    </source>
</evidence>
<comment type="caution">
    <text evidence="3">The sequence shown here is derived from an EMBL/GenBank/DDBJ whole genome shotgun (WGS) entry which is preliminary data.</text>
</comment>
<keyword evidence="1" id="KW-0732">Signal</keyword>
<dbReference type="InterPro" id="IPR011050">
    <property type="entry name" value="Pectin_lyase_fold/virulence"/>
</dbReference>
<dbReference type="InterPro" id="IPR024973">
    <property type="entry name" value="ESPR"/>
</dbReference>
<evidence type="ECO:0000259" key="2">
    <source>
        <dbReference type="PROSITE" id="PS51208"/>
    </source>
</evidence>
<dbReference type="PROSITE" id="PS51208">
    <property type="entry name" value="AUTOTRANSPORTER"/>
    <property type="match status" value="1"/>
</dbReference>
<dbReference type="Pfam" id="PF12951">
    <property type="entry name" value="PATR"/>
    <property type="match status" value="12"/>
</dbReference>
<dbReference type="InterPro" id="IPR013425">
    <property type="entry name" value="Autotrns_rpt"/>
</dbReference>
<evidence type="ECO:0000313" key="3">
    <source>
        <dbReference type="EMBL" id="MUV15196.1"/>
    </source>
</evidence>
<dbReference type="EMBL" id="WOXT01000004">
    <property type="protein sequence ID" value="MUV15196.1"/>
    <property type="molecule type" value="Genomic_DNA"/>
</dbReference>
<protein>
    <recommendedName>
        <fullName evidence="2">Autotransporter domain-containing protein</fullName>
    </recommendedName>
</protein>
<evidence type="ECO:0000313" key="4">
    <source>
        <dbReference type="Proteomes" id="UP000479692"/>
    </source>
</evidence>
<name>A0A7C9HNM2_9GAMM</name>